<proteinExistence type="predicted"/>
<evidence type="ECO:0008006" key="3">
    <source>
        <dbReference type="Google" id="ProtNLM"/>
    </source>
</evidence>
<dbReference type="Proteomes" id="UP000193642">
    <property type="component" value="Unassembled WGS sequence"/>
</dbReference>
<gene>
    <name evidence="1" type="ORF">BCR33DRAFT_847385</name>
</gene>
<organism evidence="1 2">
    <name type="scientific">Rhizoclosmatium globosum</name>
    <dbReference type="NCBI Taxonomy" id="329046"/>
    <lineage>
        <taxon>Eukaryota</taxon>
        <taxon>Fungi</taxon>
        <taxon>Fungi incertae sedis</taxon>
        <taxon>Chytridiomycota</taxon>
        <taxon>Chytridiomycota incertae sedis</taxon>
        <taxon>Chytridiomycetes</taxon>
        <taxon>Chytridiales</taxon>
        <taxon>Chytriomycetaceae</taxon>
        <taxon>Rhizoclosmatium</taxon>
    </lineage>
</organism>
<evidence type="ECO:0000313" key="2">
    <source>
        <dbReference type="Proteomes" id="UP000193642"/>
    </source>
</evidence>
<comment type="caution">
    <text evidence="1">The sequence shown here is derived from an EMBL/GenBank/DDBJ whole genome shotgun (WGS) entry which is preliminary data.</text>
</comment>
<reference evidence="1 2" key="1">
    <citation type="submission" date="2016-07" db="EMBL/GenBank/DDBJ databases">
        <title>Pervasive Adenine N6-methylation of Active Genes in Fungi.</title>
        <authorList>
            <consortium name="DOE Joint Genome Institute"/>
            <person name="Mondo S.J."/>
            <person name="Dannebaum R.O."/>
            <person name="Kuo R.C."/>
            <person name="Labutti K."/>
            <person name="Haridas S."/>
            <person name="Kuo A."/>
            <person name="Salamov A."/>
            <person name="Ahrendt S.R."/>
            <person name="Lipzen A."/>
            <person name="Sullivan W."/>
            <person name="Andreopoulos W.B."/>
            <person name="Clum A."/>
            <person name="Lindquist E."/>
            <person name="Daum C."/>
            <person name="Ramamoorthy G.K."/>
            <person name="Gryganskyi A."/>
            <person name="Culley D."/>
            <person name="Magnuson J.K."/>
            <person name="James T.Y."/>
            <person name="O'Malley M.A."/>
            <person name="Stajich J.E."/>
            <person name="Spatafora J.W."/>
            <person name="Visel A."/>
            <person name="Grigoriev I.V."/>
        </authorList>
    </citation>
    <scope>NUCLEOTIDE SEQUENCE [LARGE SCALE GENOMIC DNA]</scope>
    <source>
        <strain evidence="1 2">JEL800</strain>
    </source>
</reference>
<sequence length="506" mass="57091">MPTWEDFECVLRYFSTNPRAAGIMAVIDAAGSCSRSFSSHRLYGIFDSIWIPWLKTIVFRLVITATAAHHLGYTKSEESALWFFNRARKAMILAADRPSVSTATACYWIYVYSKMLAKEGLGLPSNDSPWLYGLQLTEIEKEERRRVYWGVKNSLYVERSLSLEINMPELSSGLVKPPTAIIGTFADIGTLEAFIEIRSLIVAIKEHYSTVPGSTQDILFSAAYTKFKIMLSAIHARTPPQYLLMQTTNLQQIYNKLNAASILYWLWMHFDLPASIMMFNRAKLFLTALDCFNISQVSPAVCDIITSAINETIDAILYMINLVSDHFRLPEEYKVMIIVNPMLIYPIFEATISAWFLTCRLGASWRLQVSVPTHELLNGVTQFLLLGESFEGDKHVPILSTIKSMLHEMTASSENLRDGIGSISMQETQKYGIASKYEEILLYMGPLGFGEKEGLKKELSLINKNPVCQPQRNPGGKSKVQMMVIKLAFFALVPRVDEPDRCSLAT</sequence>
<protein>
    <recommendedName>
        <fullName evidence="3">Transcription factor domain-containing protein</fullName>
    </recommendedName>
</protein>
<name>A0A1Y2CQT6_9FUNG</name>
<dbReference type="CDD" id="cd12148">
    <property type="entry name" value="fungal_TF_MHR"/>
    <property type="match status" value="1"/>
</dbReference>
<accession>A0A1Y2CQT6</accession>
<dbReference type="EMBL" id="MCGO01000009">
    <property type="protein sequence ID" value="ORY49391.1"/>
    <property type="molecule type" value="Genomic_DNA"/>
</dbReference>
<evidence type="ECO:0000313" key="1">
    <source>
        <dbReference type="EMBL" id="ORY49391.1"/>
    </source>
</evidence>
<dbReference type="OrthoDB" id="2162424at2759"/>
<keyword evidence="2" id="KW-1185">Reference proteome</keyword>
<dbReference type="AlphaFoldDB" id="A0A1Y2CQT6"/>